<dbReference type="AlphaFoldDB" id="A0A8S4NTE9"/>
<dbReference type="EMBL" id="CAIIXF020000005">
    <property type="protein sequence ID" value="CAH1785052.1"/>
    <property type="molecule type" value="Genomic_DNA"/>
</dbReference>
<evidence type="ECO:0000313" key="3">
    <source>
        <dbReference type="Proteomes" id="UP000749559"/>
    </source>
</evidence>
<proteinExistence type="predicted"/>
<dbReference type="Proteomes" id="UP000749559">
    <property type="component" value="Unassembled WGS sequence"/>
</dbReference>
<organism evidence="2 3">
    <name type="scientific">Owenia fusiformis</name>
    <name type="common">Polychaete worm</name>
    <dbReference type="NCBI Taxonomy" id="6347"/>
    <lineage>
        <taxon>Eukaryota</taxon>
        <taxon>Metazoa</taxon>
        <taxon>Spiralia</taxon>
        <taxon>Lophotrochozoa</taxon>
        <taxon>Annelida</taxon>
        <taxon>Polychaeta</taxon>
        <taxon>Sedentaria</taxon>
        <taxon>Canalipalpata</taxon>
        <taxon>Sabellida</taxon>
        <taxon>Oweniida</taxon>
        <taxon>Oweniidae</taxon>
        <taxon>Owenia</taxon>
    </lineage>
</organism>
<feature type="compositionally biased region" description="Low complexity" evidence="1">
    <location>
        <begin position="169"/>
        <end position="179"/>
    </location>
</feature>
<gene>
    <name evidence="2" type="ORF">OFUS_LOCUS11160</name>
</gene>
<feature type="region of interest" description="Disordered" evidence="1">
    <location>
        <begin position="1"/>
        <end position="22"/>
    </location>
</feature>
<feature type="compositionally biased region" description="Polar residues" evidence="1">
    <location>
        <begin position="119"/>
        <end position="128"/>
    </location>
</feature>
<name>A0A8S4NTE9_OWEFU</name>
<feature type="region of interest" description="Disordered" evidence="1">
    <location>
        <begin position="169"/>
        <end position="204"/>
    </location>
</feature>
<keyword evidence="3" id="KW-1185">Reference proteome</keyword>
<comment type="caution">
    <text evidence="2">The sequence shown here is derived from an EMBL/GenBank/DDBJ whole genome shotgun (WGS) entry which is preliminary data.</text>
</comment>
<evidence type="ECO:0000256" key="1">
    <source>
        <dbReference type="SAM" id="MobiDB-lite"/>
    </source>
</evidence>
<reference evidence="2" key="1">
    <citation type="submission" date="2022-03" db="EMBL/GenBank/DDBJ databases">
        <authorList>
            <person name="Martin C."/>
        </authorList>
    </citation>
    <scope>NUCLEOTIDE SEQUENCE</scope>
</reference>
<sequence>MGGNLFSCHSGGGRRANKMHNGNRLSREDLNFIYQYSGSTPISPSLSGGAPVSPLRNNGHNQKIPVPMLTSTPVIQPENGTAIKLAEGPLCVDISPAGYTTTTSHSKISLNENIYDKVQPSSAPSSPTVRRKAPPKPPRMRSVIQVDDDNKGPVLKVDDHLYVNISELSPSHSLRSSMPPLSPQTPVRSSMEDITSMFSENDSV</sequence>
<protein>
    <submittedName>
        <fullName evidence="2">Uncharacterized protein</fullName>
    </submittedName>
</protein>
<feature type="compositionally biased region" description="Polar residues" evidence="1">
    <location>
        <begin position="184"/>
        <end position="204"/>
    </location>
</feature>
<feature type="region of interest" description="Disordered" evidence="1">
    <location>
        <begin position="117"/>
        <end position="142"/>
    </location>
</feature>
<evidence type="ECO:0000313" key="2">
    <source>
        <dbReference type="EMBL" id="CAH1785052.1"/>
    </source>
</evidence>
<accession>A0A8S4NTE9</accession>